<feature type="compositionally biased region" description="Basic and acidic residues" evidence="1">
    <location>
        <begin position="151"/>
        <end position="174"/>
    </location>
</feature>
<feature type="compositionally biased region" description="Polar residues" evidence="1">
    <location>
        <begin position="65"/>
        <end position="80"/>
    </location>
</feature>
<feature type="compositionally biased region" description="Polar residues" evidence="1">
    <location>
        <begin position="1"/>
        <end position="10"/>
    </location>
</feature>
<dbReference type="VEuPathDB" id="FungiDB:PV08_07186"/>
<protein>
    <submittedName>
        <fullName evidence="2">Uncharacterized protein</fullName>
    </submittedName>
</protein>
<dbReference type="HOGENOM" id="CLU_1468181_0_0_1"/>
<feature type="compositionally biased region" description="Basic residues" evidence="1">
    <location>
        <begin position="175"/>
        <end position="184"/>
    </location>
</feature>
<feature type="compositionally biased region" description="Basic residues" evidence="1">
    <location>
        <begin position="51"/>
        <end position="63"/>
    </location>
</feature>
<evidence type="ECO:0000256" key="1">
    <source>
        <dbReference type="SAM" id="MobiDB-lite"/>
    </source>
</evidence>
<evidence type="ECO:0000313" key="2">
    <source>
        <dbReference type="EMBL" id="KIW14404.1"/>
    </source>
</evidence>
<sequence>MESSRSQDPTFQGRWDGQQLTLAPPASREELRVSAERWASWTTHIYGTNGRARKRKRPSKASRKQSNPGSSNTSTKNTVKGSVKTPAKDQAVNMGRYLISPPNMGRYPVTPPHRRASVTAGGNAANSANQTNLKVDVDRGHWSARGQTRVKKTDTSMTEEERVLQDGDNDERHSPIKRRKKNHK</sequence>
<reference evidence="2 3" key="1">
    <citation type="submission" date="2015-01" db="EMBL/GenBank/DDBJ databases">
        <title>The Genome Sequence of Exophiala spinifera CBS89968.</title>
        <authorList>
            <consortium name="The Broad Institute Genomics Platform"/>
            <person name="Cuomo C."/>
            <person name="de Hoog S."/>
            <person name="Gorbushina A."/>
            <person name="Stielow B."/>
            <person name="Teixiera M."/>
            <person name="Abouelleil A."/>
            <person name="Chapman S.B."/>
            <person name="Priest M."/>
            <person name="Young S.K."/>
            <person name="Wortman J."/>
            <person name="Nusbaum C."/>
            <person name="Birren B."/>
        </authorList>
    </citation>
    <scope>NUCLEOTIDE SEQUENCE [LARGE SCALE GENOMIC DNA]</scope>
    <source>
        <strain evidence="2 3">CBS 89968</strain>
    </source>
</reference>
<proteinExistence type="predicted"/>
<dbReference type="GeneID" id="27334269"/>
<feature type="compositionally biased region" description="Polar residues" evidence="1">
    <location>
        <begin position="124"/>
        <end position="133"/>
    </location>
</feature>
<dbReference type="Proteomes" id="UP000053328">
    <property type="component" value="Unassembled WGS sequence"/>
</dbReference>
<feature type="region of interest" description="Disordered" evidence="1">
    <location>
        <begin position="1"/>
        <end position="184"/>
    </location>
</feature>
<accession>A0A0D2BT11</accession>
<gene>
    <name evidence="2" type="ORF">PV08_07186</name>
</gene>
<name>A0A0D2BT11_9EURO</name>
<dbReference type="AlphaFoldDB" id="A0A0D2BT11"/>
<dbReference type="RefSeq" id="XP_016234620.1">
    <property type="nucleotide sequence ID" value="XM_016381518.1"/>
</dbReference>
<evidence type="ECO:0000313" key="3">
    <source>
        <dbReference type="Proteomes" id="UP000053328"/>
    </source>
</evidence>
<organism evidence="2 3">
    <name type="scientific">Exophiala spinifera</name>
    <dbReference type="NCBI Taxonomy" id="91928"/>
    <lineage>
        <taxon>Eukaryota</taxon>
        <taxon>Fungi</taxon>
        <taxon>Dikarya</taxon>
        <taxon>Ascomycota</taxon>
        <taxon>Pezizomycotina</taxon>
        <taxon>Eurotiomycetes</taxon>
        <taxon>Chaetothyriomycetidae</taxon>
        <taxon>Chaetothyriales</taxon>
        <taxon>Herpotrichiellaceae</taxon>
        <taxon>Exophiala</taxon>
    </lineage>
</organism>
<dbReference type="EMBL" id="KN847496">
    <property type="protein sequence ID" value="KIW14404.1"/>
    <property type="molecule type" value="Genomic_DNA"/>
</dbReference>
<keyword evidence="3" id="KW-1185">Reference proteome</keyword>